<feature type="transmembrane region" description="Helical" evidence="6">
    <location>
        <begin position="256"/>
        <end position="280"/>
    </location>
</feature>
<feature type="transmembrane region" description="Helical" evidence="6">
    <location>
        <begin position="391"/>
        <end position="410"/>
    </location>
</feature>
<dbReference type="PANTHER" id="PTHR30250:SF21">
    <property type="entry name" value="LIPID II FLIPPASE MURJ"/>
    <property type="match status" value="1"/>
</dbReference>
<sequence length="554" mass="60251">MSNEMINKKTRHVESDTQSKMLSGSAWMSAASIISRLLGALYIVPWMAWMGDKTTADAANALYNVGYTPYALFLSIATAGVPSAIAKQVSHYNSIGEYGISRDIYKRGLQVMSITGLVSAVVMFLLAPFIAANSPTASAADGTQVIRTLSVALLLIPTMSVTRGYIQGYQTMAPSAISQVLEQIVRVIFMLASVFLIRQVFDGSVVDAVSMSTFGAFVGALASMAYLVYVVWKKQLSTKEAAAQSPNNVTVSTNQILLSIVKTAIPFIIIGAGITIAQLIDQFTYDPIMKSVSDYTPLQIQRTYGVAAANAHKLIMIVLSFGSSMAITSVPLISSLMAKKDHKGLSRQFNNSIQLLLLIIIPASIGMAAVAEPLYTVFYQHDDFGTSITQWSSIMTIFLGLYTVVSIMIMSANRPRAAMNGLFFGMIIKLILQYPLIDYFQTHGMIMSTIVGFGVSSLFIIRAMYETEPFDLGLLARRTLLITIFSLIMAVAAVGIKEFMYLFIPVSDRFLALLIVLVVAFVGVVIYGYLILKSKLADKVVGSKAASLRNKLKI</sequence>
<feature type="transmembrane region" description="Helical" evidence="6">
    <location>
        <begin position="183"/>
        <end position="201"/>
    </location>
</feature>
<dbReference type="Proteomes" id="UP000199136">
    <property type="component" value="Unassembled WGS sequence"/>
</dbReference>
<evidence type="ECO:0000256" key="3">
    <source>
        <dbReference type="ARBA" id="ARBA00022692"/>
    </source>
</evidence>
<keyword evidence="2" id="KW-1003">Cell membrane</keyword>
<keyword evidence="4 6" id="KW-1133">Transmembrane helix</keyword>
<dbReference type="InterPro" id="IPR024923">
    <property type="entry name" value="PG_synth_SpoVB"/>
</dbReference>
<evidence type="ECO:0000256" key="5">
    <source>
        <dbReference type="ARBA" id="ARBA00023136"/>
    </source>
</evidence>
<feature type="transmembrane region" description="Helical" evidence="6">
    <location>
        <begin position="314"/>
        <end position="333"/>
    </location>
</feature>
<feature type="transmembrane region" description="Helical" evidence="6">
    <location>
        <begin position="510"/>
        <end position="532"/>
    </location>
</feature>
<feature type="transmembrane region" description="Helical" evidence="6">
    <location>
        <begin position="443"/>
        <end position="461"/>
    </location>
</feature>
<accession>A0A1I5W7J3</accession>
<feature type="transmembrane region" description="Helical" evidence="6">
    <location>
        <begin position="213"/>
        <end position="232"/>
    </location>
</feature>
<keyword evidence="3 6" id="KW-0812">Transmembrane</keyword>
<reference evidence="7 8" key="1">
    <citation type="submission" date="2016-10" db="EMBL/GenBank/DDBJ databases">
        <authorList>
            <person name="de Groot N.N."/>
        </authorList>
    </citation>
    <scope>NUCLEOTIDE SEQUENCE [LARGE SCALE GENOMIC DNA]</scope>
    <source>
        <strain evidence="7 8">DSM 20581</strain>
    </source>
</reference>
<evidence type="ECO:0000313" key="8">
    <source>
        <dbReference type="Proteomes" id="UP000199136"/>
    </source>
</evidence>
<protein>
    <submittedName>
        <fullName evidence="7">Membrane protein involved in the export of O-antigen and teichoic acid</fullName>
    </submittedName>
</protein>
<dbReference type="InterPro" id="IPR050833">
    <property type="entry name" value="Poly_Biosynth_Transport"/>
</dbReference>
<dbReference type="RefSeq" id="WP_092479866.1">
    <property type="nucleotide sequence ID" value="NZ_CP126128.1"/>
</dbReference>
<dbReference type="PANTHER" id="PTHR30250">
    <property type="entry name" value="PST FAMILY PREDICTED COLANIC ACID TRANSPORTER"/>
    <property type="match status" value="1"/>
</dbReference>
<dbReference type="EMBL" id="FOXW01000002">
    <property type="protein sequence ID" value="SFQ15587.1"/>
    <property type="molecule type" value="Genomic_DNA"/>
</dbReference>
<gene>
    <name evidence="7" type="ORF">SAMN04488506_0812</name>
</gene>
<keyword evidence="8" id="KW-1185">Reference proteome</keyword>
<dbReference type="PIRSF" id="PIRSF038958">
    <property type="entry name" value="PG_synth_SpoVB"/>
    <property type="match status" value="1"/>
</dbReference>
<feature type="transmembrane region" description="Helical" evidence="6">
    <location>
        <begin position="107"/>
        <end position="132"/>
    </location>
</feature>
<feature type="transmembrane region" description="Helical" evidence="6">
    <location>
        <begin position="417"/>
        <end position="437"/>
    </location>
</feature>
<feature type="transmembrane region" description="Helical" evidence="6">
    <location>
        <begin position="144"/>
        <end position="162"/>
    </location>
</feature>
<dbReference type="AlphaFoldDB" id="A0A1I5W7J3"/>
<evidence type="ECO:0000256" key="2">
    <source>
        <dbReference type="ARBA" id="ARBA00022475"/>
    </source>
</evidence>
<organism evidence="7 8">
    <name type="scientific">Desemzia incerta</name>
    <dbReference type="NCBI Taxonomy" id="82801"/>
    <lineage>
        <taxon>Bacteria</taxon>
        <taxon>Bacillati</taxon>
        <taxon>Bacillota</taxon>
        <taxon>Bacilli</taxon>
        <taxon>Lactobacillales</taxon>
        <taxon>Carnobacteriaceae</taxon>
        <taxon>Desemzia</taxon>
    </lineage>
</organism>
<dbReference type="OrthoDB" id="9775950at2"/>
<name>A0A1I5W7J3_9LACT</name>
<evidence type="ECO:0000313" key="7">
    <source>
        <dbReference type="EMBL" id="SFQ15587.1"/>
    </source>
</evidence>
<comment type="subcellular location">
    <subcellularLocation>
        <location evidence="1">Cell membrane</location>
        <topology evidence="1">Multi-pass membrane protein</topology>
    </subcellularLocation>
</comment>
<evidence type="ECO:0000256" key="4">
    <source>
        <dbReference type="ARBA" id="ARBA00022989"/>
    </source>
</evidence>
<dbReference type="GO" id="GO:0005886">
    <property type="term" value="C:plasma membrane"/>
    <property type="evidence" value="ECO:0007669"/>
    <property type="project" value="UniProtKB-SubCell"/>
</dbReference>
<feature type="transmembrane region" description="Helical" evidence="6">
    <location>
        <begin position="67"/>
        <end position="86"/>
    </location>
</feature>
<feature type="transmembrane region" description="Helical" evidence="6">
    <location>
        <begin position="21"/>
        <end position="47"/>
    </location>
</feature>
<dbReference type="CDD" id="cd13124">
    <property type="entry name" value="MATE_SpoVB_like"/>
    <property type="match status" value="1"/>
</dbReference>
<dbReference type="Pfam" id="PF01943">
    <property type="entry name" value="Polysacc_synt"/>
    <property type="match status" value="1"/>
</dbReference>
<dbReference type="STRING" id="82801.SAMN04488506_0812"/>
<feature type="transmembrane region" description="Helical" evidence="6">
    <location>
        <begin position="481"/>
        <end position="504"/>
    </location>
</feature>
<evidence type="ECO:0000256" key="1">
    <source>
        <dbReference type="ARBA" id="ARBA00004651"/>
    </source>
</evidence>
<dbReference type="InterPro" id="IPR002797">
    <property type="entry name" value="Polysacc_synth"/>
</dbReference>
<proteinExistence type="predicted"/>
<feature type="transmembrane region" description="Helical" evidence="6">
    <location>
        <begin position="353"/>
        <end position="371"/>
    </location>
</feature>
<keyword evidence="5 6" id="KW-0472">Membrane</keyword>
<evidence type="ECO:0000256" key="6">
    <source>
        <dbReference type="SAM" id="Phobius"/>
    </source>
</evidence>